<reference evidence="2 3" key="1">
    <citation type="submission" date="2017-12" db="EMBL/GenBank/DDBJ databases">
        <title>Chromulinavorax destructans is a abundant pathogen of dominant heterotrophic picoflagllates.</title>
        <authorList>
            <person name="Deeg C.M."/>
            <person name="Zimmer M."/>
            <person name="Suttle C.A."/>
        </authorList>
    </citation>
    <scope>NUCLEOTIDE SEQUENCE [LARGE SCALE GENOMIC DNA]</scope>
    <source>
        <strain evidence="2 3">SeV1</strain>
    </source>
</reference>
<feature type="chain" id="PRO_5016691657" description="DUF2059 domain-containing protein" evidence="1">
    <location>
        <begin position="27"/>
        <end position="152"/>
    </location>
</feature>
<evidence type="ECO:0008006" key="4">
    <source>
        <dbReference type="Google" id="ProtNLM"/>
    </source>
</evidence>
<protein>
    <recommendedName>
        <fullName evidence="4">DUF2059 domain-containing protein</fullName>
    </recommendedName>
</protein>
<proteinExistence type="predicted"/>
<organism evidence="2 3">
    <name type="scientific">Candidatus Chromulinivorax destructor</name>
    <dbReference type="NCBI Taxonomy" id="2066483"/>
    <lineage>
        <taxon>Bacteria</taxon>
        <taxon>Candidatus Babelota</taxon>
        <taxon>Candidatus Babeliae</taxon>
        <taxon>Candidatus Babeliales</taxon>
        <taxon>Candidatus Chromulinivoraceae</taxon>
        <taxon>Candidatus Chromulinivorax</taxon>
    </lineage>
</organism>
<evidence type="ECO:0000313" key="3">
    <source>
        <dbReference type="Proteomes" id="UP000254834"/>
    </source>
</evidence>
<name>A0A345ZCK0_9BACT</name>
<keyword evidence="1" id="KW-0732">Signal</keyword>
<dbReference type="KEGG" id="cdes:C0J27_04770"/>
<evidence type="ECO:0000256" key="1">
    <source>
        <dbReference type="SAM" id="SignalP"/>
    </source>
</evidence>
<dbReference type="RefSeq" id="WP_115586032.1">
    <property type="nucleotide sequence ID" value="NZ_CP025544.1"/>
</dbReference>
<evidence type="ECO:0000313" key="2">
    <source>
        <dbReference type="EMBL" id="AXK61017.1"/>
    </source>
</evidence>
<dbReference type="Proteomes" id="UP000254834">
    <property type="component" value="Chromosome"/>
</dbReference>
<accession>A0A345ZCK0</accession>
<feature type="signal peptide" evidence="1">
    <location>
        <begin position="1"/>
        <end position="26"/>
    </location>
</feature>
<sequence length="152" mass="17249">MKFIPVNNFMMCVLLSILGNASPMQAFGFEDYHTSHTVTLAQVVDSYPKFEVIRDYLLTQLSARAEALGQQPSGKDFIAIYDAMPKDLQKDLNNMYLTMPLFAQNEVIEQFGYDPNELHAVIANEIAQRATKKINKEINKAAKSLNTWWNGK</sequence>
<keyword evidence="3" id="KW-1185">Reference proteome</keyword>
<gene>
    <name evidence="2" type="ORF">C0J27_04770</name>
</gene>
<dbReference type="AlphaFoldDB" id="A0A345ZCK0"/>
<dbReference type="EMBL" id="CP025544">
    <property type="protein sequence ID" value="AXK61017.1"/>
    <property type="molecule type" value="Genomic_DNA"/>
</dbReference>